<keyword evidence="2" id="KW-0732">Signal</keyword>
<feature type="transmembrane region" description="Helical" evidence="1">
    <location>
        <begin position="117"/>
        <end position="137"/>
    </location>
</feature>
<gene>
    <name evidence="3" type="ordered locus">Mlg_2032</name>
</gene>
<keyword evidence="1" id="KW-0812">Transmembrane</keyword>
<evidence type="ECO:0000313" key="3">
    <source>
        <dbReference type="EMBL" id="ABI57374.1"/>
    </source>
</evidence>
<dbReference type="EMBL" id="CP000453">
    <property type="protein sequence ID" value="ABI57374.1"/>
    <property type="molecule type" value="Genomic_DNA"/>
</dbReference>
<feature type="signal peptide" evidence="2">
    <location>
        <begin position="1"/>
        <end position="22"/>
    </location>
</feature>
<accession>Q0A713</accession>
<dbReference type="eggNOG" id="COG5266">
    <property type="taxonomic scope" value="Bacteria"/>
</dbReference>
<keyword evidence="1" id="KW-0472">Membrane</keyword>
<dbReference type="KEGG" id="aeh:Mlg_2032"/>
<keyword evidence="4" id="KW-1185">Reference proteome</keyword>
<sequence length="152" mass="16448">MIRAGLLLLLALWLPVPAAAHALLNEPGPEGAITVLFHFPGSERPWFEHYDVHGPGDDHPFQTGRVNALGEVSFRPDRPGEWQVQVTTEDGHASTAHIQVDPEGVVTHQAGTGSGPINRIVVALGYLLGLFGLLNLWQQQKHRRSGGGHAHS</sequence>
<reference evidence="4" key="1">
    <citation type="submission" date="2006-08" db="EMBL/GenBank/DDBJ databases">
        <title>Complete sequence of Alkalilimnicola ehrilichei MLHE-1.</title>
        <authorList>
            <person name="Copeland A."/>
            <person name="Lucas S."/>
            <person name="Lapidus A."/>
            <person name="Barry K."/>
            <person name="Detter J.C."/>
            <person name="Glavina del Rio T."/>
            <person name="Hammon N."/>
            <person name="Israni S."/>
            <person name="Dalin E."/>
            <person name="Tice H."/>
            <person name="Pitluck S."/>
            <person name="Sims D."/>
            <person name="Brettin T."/>
            <person name="Bruce D."/>
            <person name="Han C."/>
            <person name="Tapia R."/>
            <person name="Gilna P."/>
            <person name="Schmutz J."/>
            <person name="Larimer F."/>
            <person name="Land M."/>
            <person name="Hauser L."/>
            <person name="Kyrpides N."/>
            <person name="Mikhailova N."/>
            <person name="Oremland R.S."/>
            <person name="Hoeft S.E."/>
            <person name="Switzer-Blum J."/>
            <person name="Kulp T."/>
            <person name="King G."/>
            <person name="Tabita R."/>
            <person name="Witte B."/>
            <person name="Santini J.M."/>
            <person name="Basu P."/>
            <person name="Hollibaugh J.T."/>
            <person name="Xie G."/>
            <person name="Stolz J.F."/>
            <person name="Richardson P."/>
        </authorList>
    </citation>
    <scope>NUCLEOTIDE SEQUENCE [LARGE SCALE GENOMIC DNA]</scope>
    <source>
        <strain evidence="4">ATCC BAA-1101 / DSM 17681 / MLHE-1</strain>
    </source>
</reference>
<name>Q0A713_ALKEH</name>
<organism evidence="3 4">
    <name type="scientific">Alkalilimnicola ehrlichii (strain ATCC BAA-1101 / DSM 17681 / MLHE-1)</name>
    <dbReference type="NCBI Taxonomy" id="187272"/>
    <lineage>
        <taxon>Bacteria</taxon>
        <taxon>Pseudomonadati</taxon>
        <taxon>Pseudomonadota</taxon>
        <taxon>Gammaproteobacteria</taxon>
        <taxon>Chromatiales</taxon>
        <taxon>Ectothiorhodospiraceae</taxon>
        <taxon>Alkalilimnicola</taxon>
    </lineage>
</organism>
<evidence type="ECO:0000256" key="2">
    <source>
        <dbReference type="SAM" id="SignalP"/>
    </source>
</evidence>
<proteinExistence type="predicted"/>
<evidence type="ECO:0000313" key="4">
    <source>
        <dbReference type="Proteomes" id="UP000001962"/>
    </source>
</evidence>
<dbReference type="HOGENOM" id="CLU_105325_1_1_6"/>
<keyword evidence="1" id="KW-1133">Transmembrane helix</keyword>
<evidence type="ECO:0000256" key="1">
    <source>
        <dbReference type="SAM" id="Phobius"/>
    </source>
</evidence>
<dbReference type="Proteomes" id="UP000001962">
    <property type="component" value="Chromosome"/>
</dbReference>
<protein>
    <submittedName>
        <fullName evidence="3">Uncharacterized protein</fullName>
    </submittedName>
</protein>
<feature type="chain" id="PRO_5004167844" evidence="2">
    <location>
        <begin position="23"/>
        <end position="152"/>
    </location>
</feature>
<dbReference type="RefSeq" id="WP_011629768.1">
    <property type="nucleotide sequence ID" value="NC_008340.1"/>
</dbReference>
<dbReference type="AlphaFoldDB" id="Q0A713"/>